<dbReference type="EMBL" id="KV426142">
    <property type="protein sequence ID" value="KZV86850.1"/>
    <property type="molecule type" value="Genomic_DNA"/>
</dbReference>
<keyword evidence="3" id="KW-1185">Reference proteome</keyword>
<gene>
    <name evidence="2" type="ORF">EXIGLDRAFT_840412</name>
</gene>
<organism evidence="2 3">
    <name type="scientific">Exidia glandulosa HHB12029</name>
    <dbReference type="NCBI Taxonomy" id="1314781"/>
    <lineage>
        <taxon>Eukaryota</taxon>
        <taxon>Fungi</taxon>
        <taxon>Dikarya</taxon>
        <taxon>Basidiomycota</taxon>
        <taxon>Agaricomycotina</taxon>
        <taxon>Agaricomycetes</taxon>
        <taxon>Auriculariales</taxon>
        <taxon>Exidiaceae</taxon>
        <taxon>Exidia</taxon>
    </lineage>
</organism>
<name>A0A165EFZ7_EXIGL</name>
<protein>
    <submittedName>
        <fullName evidence="2">Uncharacterized protein</fullName>
    </submittedName>
</protein>
<evidence type="ECO:0000256" key="1">
    <source>
        <dbReference type="SAM" id="Phobius"/>
    </source>
</evidence>
<proteinExistence type="predicted"/>
<keyword evidence="1" id="KW-0812">Transmembrane</keyword>
<feature type="transmembrane region" description="Helical" evidence="1">
    <location>
        <begin position="163"/>
        <end position="188"/>
    </location>
</feature>
<keyword evidence="1" id="KW-1133">Transmembrane helix</keyword>
<reference evidence="2 3" key="1">
    <citation type="journal article" date="2016" name="Mol. Biol. Evol.">
        <title>Comparative Genomics of Early-Diverging Mushroom-Forming Fungi Provides Insights into the Origins of Lignocellulose Decay Capabilities.</title>
        <authorList>
            <person name="Nagy L.G."/>
            <person name="Riley R."/>
            <person name="Tritt A."/>
            <person name="Adam C."/>
            <person name="Daum C."/>
            <person name="Floudas D."/>
            <person name="Sun H."/>
            <person name="Yadav J.S."/>
            <person name="Pangilinan J."/>
            <person name="Larsson K.H."/>
            <person name="Matsuura K."/>
            <person name="Barry K."/>
            <person name="Labutti K."/>
            <person name="Kuo R."/>
            <person name="Ohm R.A."/>
            <person name="Bhattacharya S.S."/>
            <person name="Shirouzu T."/>
            <person name="Yoshinaga Y."/>
            <person name="Martin F.M."/>
            <person name="Grigoriev I.V."/>
            <person name="Hibbett D.S."/>
        </authorList>
    </citation>
    <scope>NUCLEOTIDE SEQUENCE [LARGE SCALE GENOMIC DNA]</scope>
    <source>
        <strain evidence="2 3">HHB12029</strain>
    </source>
</reference>
<keyword evidence="1" id="KW-0472">Membrane</keyword>
<feature type="transmembrane region" description="Helical" evidence="1">
    <location>
        <begin position="86"/>
        <end position="106"/>
    </location>
</feature>
<sequence length="402" mass="45204">MATFLSIPQFVRTFAGRFLPRRWTAPPKLARGNASELERLYVPEPTNPYRMLTPERYEPTPEATVTEPKTKSREPRCTFKFKFGSVHLFLLAIFLWAMWIVTRAIYTYASTHPTERVFPSAKALNGYLYLPFALWVSYCAAMVTLMIWLDVLTLRLQAWTEELCLTLPVTGIVLGVVIGIPTIVPLIFKDVGLTNAWNRRCDADAMQVILAARSFDSPLATLTEAHFYRHGFQYPILTYSLGAIRPHTWDEVTFNLTRFDVSRDEIPSDLVPQVQSIRYDIANHTLVGGCVVSGNASLTDCVTGTYIPGISFSFHDKATSQVEQLNVTTRGWRFRDEAPALTVRTSAGDIVMKTVFPDPYDCTRLKVCVPHDKIDASLLVPLGMVLQEQANFALKCTAPAPK</sequence>
<dbReference type="AlphaFoldDB" id="A0A165EFZ7"/>
<evidence type="ECO:0000313" key="2">
    <source>
        <dbReference type="EMBL" id="KZV86850.1"/>
    </source>
</evidence>
<evidence type="ECO:0000313" key="3">
    <source>
        <dbReference type="Proteomes" id="UP000077266"/>
    </source>
</evidence>
<dbReference type="InParanoid" id="A0A165EFZ7"/>
<feature type="transmembrane region" description="Helical" evidence="1">
    <location>
        <begin position="126"/>
        <end position="151"/>
    </location>
</feature>
<accession>A0A165EFZ7</accession>
<feature type="non-terminal residue" evidence="2">
    <location>
        <position position="1"/>
    </location>
</feature>
<dbReference type="OrthoDB" id="100006at2759"/>
<dbReference type="Proteomes" id="UP000077266">
    <property type="component" value="Unassembled WGS sequence"/>
</dbReference>